<sequence length="331" mass="36895">MVDPDPAVAGVVDGFLQEIRRWYEGERKPNNKVNTNVMTVAMILVHQLGEHYPLEEARFLTSSQVRGMGGGKIKRILAEHGEHRPFTAEGGRTSRGTVGLARRLAELLNGAAVAEEYRRLPVERRVDVRFHLQGWLVDCVRRDYFDQRLIEADVDFNKPTRAVIAAYLGAARLREGSVAGALAQHLVGAKLSLRFPGLEISNEKHTTADKQTGRRGDFEVGDTAFHVTMSPGEGLFVNRCRANLNEGFRPFVLVPADRVSAALQLADNAGLDDRVTVVGIEDFVSVNVDEMAQYSTAEIRKKLRELLERYNERVRAMEPDPSLQVQIPANL</sequence>
<gene>
    <name evidence="1" type="ORF">GCM10010492_36700</name>
</gene>
<accession>A0ABP3DJT8</accession>
<comment type="caution">
    <text evidence="1">The sequence shown here is derived from an EMBL/GenBank/DDBJ whole genome shotgun (WGS) entry which is preliminary data.</text>
</comment>
<dbReference type="Proteomes" id="UP001500416">
    <property type="component" value="Unassembled WGS sequence"/>
</dbReference>
<organism evidence="1 2">
    <name type="scientific">Saccharothrix mutabilis subsp. mutabilis</name>
    <dbReference type="NCBI Taxonomy" id="66855"/>
    <lineage>
        <taxon>Bacteria</taxon>
        <taxon>Bacillati</taxon>
        <taxon>Actinomycetota</taxon>
        <taxon>Actinomycetes</taxon>
        <taxon>Pseudonocardiales</taxon>
        <taxon>Pseudonocardiaceae</taxon>
        <taxon>Saccharothrix</taxon>
    </lineage>
</organism>
<protein>
    <submittedName>
        <fullName evidence="1">DUF4928 family protein</fullName>
    </submittedName>
</protein>
<dbReference type="EMBL" id="BAAABU010000007">
    <property type="protein sequence ID" value="GAA0234449.1"/>
    <property type="molecule type" value="Genomic_DNA"/>
</dbReference>
<reference evidence="2" key="1">
    <citation type="journal article" date="2019" name="Int. J. Syst. Evol. Microbiol.">
        <title>The Global Catalogue of Microorganisms (GCM) 10K type strain sequencing project: providing services to taxonomists for standard genome sequencing and annotation.</title>
        <authorList>
            <consortium name="The Broad Institute Genomics Platform"/>
            <consortium name="The Broad Institute Genome Sequencing Center for Infectious Disease"/>
            <person name="Wu L."/>
            <person name="Ma J."/>
        </authorList>
    </citation>
    <scope>NUCLEOTIDE SEQUENCE [LARGE SCALE GENOMIC DNA]</scope>
    <source>
        <strain evidence="2">JCM 3380</strain>
    </source>
</reference>
<evidence type="ECO:0000313" key="2">
    <source>
        <dbReference type="Proteomes" id="UP001500416"/>
    </source>
</evidence>
<dbReference type="InterPro" id="IPR032564">
    <property type="entry name" value="DUF4928"/>
</dbReference>
<proteinExistence type="predicted"/>
<name>A0ABP3DJT8_9PSEU</name>
<dbReference type="RefSeq" id="WP_343935055.1">
    <property type="nucleotide sequence ID" value="NZ_BAAABU010000007.1"/>
</dbReference>
<keyword evidence="2" id="KW-1185">Reference proteome</keyword>
<dbReference type="Pfam" id="PF16280">
    <property type="entry name" value="DUF4928"/>
    <property type="match status" value="1"/>
</dbReference>
<evidence type="ECO:0000313" key="1">
    <source>
        <dbReference type="EMBL" id="GAA0234449.1"/>
    </source>
</evidence>